<keyword evidence="2" id="KW-0256">Endoplasmic reticulum</keyword>
<gene>
    <name evidence="3" type="ORF">KQ657_003165</name>
</gene>
<dbReference type="Gene3D" id="1.25.40.10">
    <property type="entry name" value="Tetratricopeptide repeat domain"/>
    <property type="match status" value="1"/>
</dbReference>
<dbReference type="AlphaFoldDB" id="A0A9P8AK12"/>
<dbReference type="SUPFAM" id="SSF48452">
    <property type="entry name" value="TPR-like"/>
    <property type="match status" value="1"/>
</dbReference>
<dbReference type="RefSeq" id="XP_043050952.1">
    <property type="nucleotide sequence ID" value="XM_043193900.1"/>
</dbReference>
<name>A0A9P8AK12_9ASCO</name>
<dbReference type="PANTHER" id="PTHR12760">
    <property type="entry name" value="TETRATRICOPEPTIDE REPEAT PROTEIN"/>
    <property type="match status" value="1"/>
</dbReference>
<organism evidence="3 4">
    <name type="scientific">Scheffersomyces spartinae</name>
    <dbReference type="NCBI Taxonomy" id="45513"/>
    <lineage>
        <taxon>Eukaryota</taxon>
        <taxon>Fungi</taxon>
        <taxon>Dikarya</taxon>
        <taxon>Ascomycota</taxon>
        <taxon>Saccharomycotina</taxon>
        <taxon>Pichiomycetes</taxon>
        <taxon>Debaryomycetaceae</taxon>
        <taxon>Scheffersomyces</taxon>
    </lineage>
</organism>
<protein>
    <recommendedName>
        <fullName evidence="2">ER membrane protein complex subunit 2</fullName>
    </recommendedName>
</protein>
<dbReference type="Proteomes" id="UP000790833">
    <property type="component" value="Unassembled WGS sequence"/>
</dbReference>
<keyword evidence="2" id="KW-0472">Membrane</keyword>
<comment type="similarity">
    <text evidence="2">Belongs to the EMC2 family.</text>
</comment>
<comment type="subcellular location">
    <subcellularLocation>
        <location evidence="2">Endoplasmic reticulum membrane</location>
        <topology evidence="2">Peripheral membrane protein</topology>
        <orientation evidence="2">Cytoplasmic side</orientation>
    </subcellularLocation>
</comment>
<evidence type="ECO:0000313" key="3">
    <source>
        <dbReference type="EMBL" id="KAG7195407.1"/>
    </source>
</evidence>
<comment type="function">
    <text evidence="2">Part of the endoplasmic reticulum membrane protein complex (EMC) that enables the energy-independent insertion into endoplasmic reticulum membranes of newly synthesized membrane proteins.</text>
</comment>
<keyword evidence="1" id="KW-0802">TPR repeat</keyword>
<evidence type="ECO:0000256" key="2">
    <source>
        <dbReference type="RuleBase" id="RU367091"/>
    </source>
</evidence>
<dbReference type="GeneID" id="66116539"/>
<evidence type="ECO:0000256" key="1">
    <source>
        <dbReference type="ARBA" id="ARBA00022803"/>
    </source>
</evidence>
<dbReference type="InterPro" id="IPR039856">
    <property type="entry name" value="EMC2-like"/>
</dbReference>
<proteinExistence type="inferred from homology"/>
<sequence length="309" mass="35563">MSVSLVKEKLLAVAHSGAYSLFTPSETRALAGQLDVFLRDHSSDKLTPLEYYDLLELQFYLTLISNEDKKAKSILDQLQDQFSSKDSQRLKLMKSIYLEAIGQSTEAIEALKGNKDEMRLARRMATFARKADNNEGYIKNLVSYLDLQPLDTMAWDELSFEYSKVGAYNKSVFCLEEIVLQDPLAYQCFYKIGLNNYYWGKQLMEGLWGSSSQGQPKKEKIVTLITVLSSARDNWLRCIEIFPKHTKSWVGIYLILNESFILKLNKWVHIREVEQFISHSRQLTIKAESTIKKLEGISDDNTFHELISI</sequence>
<dbReference type="InterPro" id="IPR011990">
    <property type="entry name" value="TPR-like_helical_dom_sf"/>
</dbReference>
<keyword evidence="4" id="KW-1185">Reference proteome</keyword>
<dbReference type="EMBL" id="JAHMUF010000003">
    <property type="protein sequence ID" value="KAG7195407.1"/>
    <property type="molecule type" value="Genomic_DNA"/>
</dbReference>
<comment type="subunit">
    <text evidence="2">Component of the ER membrane protein complex (EMC).</text>
</comment>
<accession>A0A9P8AK12</accession>
<evidence type="ECO:0000313" key="4">
    <source>
        <dbReference type="Proteomes" id="UP000790833"/>
    </source>
</evidence>
<dbReference type="GO" id="GO:0072546">
    <property type="term" value="C:EMC complex"/>
    <property type="evidence" value="ECO:0007669"/>
    <property type="project" value="UniProtKB-UniRule"/>
</dbReference>
<comment type="caution">
    <text evidence="3">The sequence shown here is derived from an EMBL/GenBank/DDBJ whole genome shotgun (WGS) entry which is preliminary data.</text>
</comment>
<reference evidence="3" key="1">
    <citation type="submission" date="2021-03" db="EMBL/GenBank/DDBJ databases">
        <authorList>
            <person name="Palmer J.M."/>
        </authorList>
    </citation>
    <scope>NUCLEOTIDE SEQUENCE</scope>
    <source>
        <strain evidence="3">ARV_011</strain>
    </source>
</reference>
<dbReference type="OrthoDB" id="124397at2759"/>